<feature type="compositionally biased region" description="Acidic residues" evidence="1">
    <location>
        <begin position="1040"/>
        <end position="1052"/>
    </location>
</feature>
<proteinExistence type="predicted"/>
<feature type="compositionally biased region" description="Low complexity" evidence="1">
    <location>
        <begin position="643"/>
        <end position="666"/>
    </location>
</feature>
<dbReference type="OrthoDB" id="10586225at2759"/>
<comment type="caution">
    <text evidence="2">The sequence shown here is derived from an EMBL/GenBank/DDBJ whole genome shotgun (WGS) entry which is preliminary data.</text>
</comment>
<dbReference type="GO" id="GO:0071944">
    <property type="term" value="C:cell periphery"/>
    <property type="evidence" value="ECO:0007669"/>
    <property type="project" value="TreeGrafter"/>
</dbReference>
<accession>A0A835W9Y2</accession>
<dbReference type="EMBL" id="JAEHOD010000032">
    <property type="protein sequence ID" value="KAG2443066.1"/>
    <property type="molecule type" value="Genomic_DNA"/>
</dbReference>
<dbReference type="GO" id="GO:0046513">
    <property type="term" value="P:ceramide biosynthetic process"/>
    <property type="evidence" value="ECO:0007669"/>
    <property type="project" value="TreeGrafter"/>
</dbReference>
<dbReference type="AlphaFoldDB" id="A0A835W9Y2"/>
<name>A0A835W9Y2_9CHLO</name>
<keyword evidence="3" id="KW-1185">Reference proteome</keyword>
<gene>
    <name evidence="2" type="ORF">HYH02_009481</name>
</gene>
<dbReference type="PANTHER" id="PTHR12393">
    <property type="entry name" value="SPHINGOMYELIN PHOSPHODIESTERASE RELATED"/>
    <property type="match status" value="1"/>
</dbReference>
<dbReference type="PANTHER" id="PTHR12393:SF6">
    <property type="entry name" value="SPHINGOMYELIN PHOSPHODIESTERASE 2"/>
    <property type="match status" value="1"/>
</dbReference>
<dbReference type="InterPro" id="IPR036770">
    <property type="entry name" value="Ankyrin_rpt-contain_sf"/>
</dbReference>
<dbReference type="GO" id="GO:0005783">
    <property type="term" value="C:endoplasmic reticulum"/>
    <property type="evidence" value="ECO:0007669"/>
    <property type="project" value="TreeGrafter"/>
</dbReference>
<dbReference type="GO" id="GO:0004620">
    <property type="term" value="F:phospholipase activity"/>
    <property type="evidence" value="ECO:0007669"/>
    <property type="project" value="TreeGrafter"/>
</dbReference>
<sequence length="1052" mass="108325">MLASRAAGCSAATFAASLPHVVIEHVAFWIAELGSPNDVPLALRHVCKGWAAALAAPEHRTAYLSAPSQPAAFAAHWGKPCTTAPLSLHERRMLLCLTAASGSIPNLELLARGPLLDGGRSASGSSGADGGGGGVGMGAAGCSLTADVAAAAAAAGDLPMSRHLRTQLHCPWDDRVLKAAARSGNEALVAWLLQAGCPGAEQLLAAAAEAGHVHLCPRALEATRLEAMPPPAAIACVVGALALAAAGGHGAAVDWLLQVALPCAGRLPPGARYVVPLRPVVAAASRGHVRLAEELLARRDAELAAHAAARAAPPPPPPPAAAAAATAAAAAAASPAASPAAAPNYAHGFALPGLAANADVGGGGGSQLLHTLPPHQDVLGHAYVRVDNWLELLGAFTHFADLAMLQRVYPRLKAASAAGEPLAAPPLSFLGDDYEPVEQDYVSIAVSSDKTNDAEALAKAAWLLQQGERPRAEGVSCSRWTWCCRLNSWCMGLKLRPQGLGCGAVEENAHLSPPRRAGLRALGLEVSRTSQVRAAIAEGDLPQLGALLRKAEGAADGDPHFIAMLVRLLSTAEYVSSEEVLEATWAARGALSVTERRLTLRGLRTSLHTSISTLHEEQADHMRCWCKDVARGLLVADSVNGSASDGLAGSSSSSSSSSQGSKSGRGNALAPRRHRQRQAEWRAAQQQRWPRLAGWLIEEMGPKALAPFMPPNPAALQYPAKLPDREPLLLVGAAAAGRLDIAQWLVRLGAPWSLPGEHPANRGREELTALYAAARGGNAQLLEWALANGCPCPVAPGSGPCSAAHWPLLRPAYEEAARDGDLAMLRLLVRLLPPPTPAPRVPLPYPSAGFIEAHGLLGRRSIAAAAEQPSINGAKPAGPNAPTLSFLLRALGPAGVDLRPCAPDVRNELRGELVKLSLDRSAARWLQGVGLLTRQVSQLQKTGDQLAAAATGARPQLPLQSAVGVTGSVEQLGAEASGPGAAGASTTGWAEAALPSGAAAVSAPVQRALAALQEAAAALCALLHEGGGPSSADDVMGLLGEEEGDEEEEEWD</sequence>
<feature type="region of interest" description="Disordered" evidence="1">
    <location>
        <begin position="1028"/>
        <end position="1052"/>
    </location>
</feature>
<evidence type="ECO:0000256" key="1">
    <source>
        <dbReference type="SAM" id="MobiDB-lite"/>
    </source>
</evidence>
<protein>
    <submittedName>
        <fullName evidence="2">Uncharacterized protein</fullName>
    </submittedName>
</protein>
<organism evidence="2 3">
    <name type="scientific">Chlamydomonas schloesseri</name>
    <dbReference type="NCBI Taxonomy" id="2026947"/>
    <lineage>
        <taxon>Eukaryota</taxon>
        <taxon>Viridiplantae</taxon>
        <taxon>Chlorophyta</taxon>
        <taxon>core chlorophytes</taxon>
        <taxon>Chlorophyceae</taxon>
        <taxon>CS clade</taxon>
        <taxon>Chlamydomonadales</taxon>
        <taxon>Chlamydomonadaceae</taxon>
        <taxon>Chlamydomonas</taxon>
    </lineage>
</organism>
<evidence type="ECO:0000313" key="2">
    <source>
        <dbReference type="EMBL" id="KAG2443066.1"/>
    </source>
</evidence>
<feature type="region of interest" description="Disordered" evidence="1">
    <location>
        <begin position="643"/>
        <end position="685"/>
    </location>
</feature>
<dbReference type="GO" id="GO:0030149">
    <property type="term" value="P:sphingolipid catabolic process"/>
    <property type="evidence" value="ECO:0007669"/>
    <property type="project" value="TreeGrafter"/>
</dbReference>
<reference evidence="2" key="1">
    <citation type="journal article" date="2020" name="bioRxiv">
        <title>Comparative genomics of Chlamydomonas.</title>
        <authorList>
            <person name="Craig R.J."/>
            <person name="Hasan A.R."/>
            <person name="Ness R.W."/>
            <person name="Keightley P.D."/>
        </authorList>
    </citation>
    <scope>NUCLEOTIDE SEQUENCE</scope>
    <source>
        <strain evidence="2">CCAP 11/173</strain>
    </source>
</reference>
<dbReference type="Gene3D" id="1.25.40.20">
    <property type="entry name" value="Ankyrin repeat-containing domain"/>
    <property type="match status" value="2"/>
</dbReference>
<evidence type="ECO:0000313" key="3">
    <source>
        <dbReference type="Proteomes" id="UP000613740"/>
    </source>
</evidence>
<dbReference type="GO" id="GO:0016020">
    <property type="term" value="C:membrane"/>
    <property type="evidence" value="ECO:0007669"/>
    <property type="project" value="TreeGrafter"/>
</dbReference>
<dbReference type="Proteomes" id="UP000613740">
    <property type="component" value="Unassembled WGS sequence"/>
</dbReference>